<evidence type="ECO:0000259" key="1">
    <source>
        <dbReference type="Pfam" id="PF24626"/>
    </source>
</evidence>
<feature type="domain" description="Tf2-1-like SH3-like" evidence="1">
    <location>
        <begin position="77"/>
        <end position="138"/>
    </location>
</feature>
<dbReference type="AlphaFoldDB" id="A0A2I0V939"/>
<reference evidence="2 3" key="2">
    <citation type="journal article" date="2017" name="Nature">
        <title>The Apostasia genome and the evolution of orchids.</title>
        <authorList>
            <person name="Zhang G.Q."/>
            <person name="Liu K.W."/>
            <person name="Li Z."/>
            <person name="Lohaus R."/>
            <person name="Hsiao Y.Y."/>
            <person name="Niu S.C."/>
            <person name="Wang J.Y."/>
            <person name="Lin Y.C."/>
            <person name="Xu Q."/>
            <person name="Chen L.J."/>
            <person name="Yoshida K."/>
            <person name="Fujiwara S."/>
            <person name="Wang Z.W."/>
            <person name="Zhang Y.Q."/>
            <person name="Mitsuda N."/>
            <person name="Wang M."/>
            <person name="Liu G.H."/>
            <person name="Pecoraro L."/>
            <person name="Huang H.X."/>
            <person name="Xiao X.J."/>
            <person name="Lin M."/>
            <person name="Wu X.Y."/>
            <person name="Wu W.L."/>
            <person name="Chen Y.Y."/>
            <person name="Chang S.B."/>
            <person name="Sakamoto S."/>
            <person name="Ohme-Takagi M."/>
            <person name="Yagi M."/>
            <person name="Zeng S.J."/>
            <person name="Shen C.Y."/>
            <person name="Yeh C.M."/>
            <person name="Luo Y.B."/>
            <person name="Tsai W.C."/>
            <person name="Van de Peer Y."/>
            <person name="Liu Z.J."/>
        </authorList>
    </citation>
    <scope>NUCLEOTIDE SEQUENCE [LARGE SCALE GENOMIC DNA]</scope>
    <source>
        <tissue evidence="2">The whole plant</tissue>
    </source>
</reference>
<dbReference type="Pfam" id="PF24626">
    <property type="entry name" value="SH3_Tf2-1"/>
    <property type="match status" value="1"/>
</dbReference>
<dbReference type="EMBL" id="KZ504038">
    <property type="protein sequence ID" value="PKU59924.1"/>
    <property type="molecule type" value="Genomic_DNA"/>
</dbReference>
<organism evidence="2 3">
    <name type="scientific">Dendrobium catenatum</name>
    <dbReference type="NCBI Taxonomy" id="906689"/>
    <lineage>
        <taxon>Eukaryota</taxon>
        <taxon>Viridiplantae</taxon>
        <taxon>Streptophyta</taxon>
        <taxon>Embryophyta</taxon>
        <taxon>Tracheophyta</taxon>
        <taxon>Spermatophyta</taxon>
        <taxon>Magnoliopsida</taxon>
        <taxon>Liliopsida</taxon>
        <taxon>Asparagales</taxon>
        <taxon>Orchidaceae</taxon>
        <taxon>Epidendroideae</taxon>
        <taxon>Malaxideae</taxon>
        <taxon>Dendrobiinae</taxon>
        <taxon>Dendrobium</taxon>
    </lineage>
</organism>
<dbReference type="Proteomes" id="UP000233837">
    <property type="component" value="Unassembled WGS sequence"/>
</dbReference>
<sequence length="161" mass="18096">MSNRSTGMCPFSIVYTKMPNTILDIAVIPKCKSKAASVLVDQYTEFLSNVRMKLQASNAKYKLDADSHRREKLFNPGDLVFVRLRKERLPAGGYSKLGKRKWGPFPISKKINDNAYVVDLLEEFNTSHTFNVADIYAYIPPDDSNTHLDPASTDNFLSGGE</sequence>
<keyword evidence="3" id="KW-1185">Reference proteome</keyword>
<protein>
    <recommendedName>
        <fullName evidence="1">Tf2-1-like SH3-like domain-containing protein</fullName>
    </recommendedName>
</protein>
<evidence type="ECO:0000313" key="2">
    <source>
        <dbReference type="EMBL" id="PKU59924.1"/>
    </source>
</evidence>
<dbReference type="InterPro" id="IPR056924">
    <property type="entry name" value="SH3_Tf2-1"/>
</dbReference>
<accession>A0A2I0V939</accession>
<evidence type="ECO:0000313" key="3">
    <source>
        <dbReference type="Proteomes" id="UP000233837"/>
    </source>
</evidence>
<name>A0A2I0V939_9ASPA</name>
<proteinExistence type="predicted"/>
<reference evidence="2 3" key="1">
    <citation type="journal article" date="2016" name="Sci. Rep.">
        <title>The Dendrobium catenatum Lindl. genome sequence provides insights into polysaccharide synthase, floral development and adaptive evolution.</title>
        <authorList>
            <person name="Zhang G.Q."/>
            <person name="Xu Q."/>
            <person name="Bian C."/>
            <person name="Tsai W.C."/>
            <person name="Yeh C.M."/>
            <person name="Liu K.W."/>
            <person name="Yoshida K."/>
            <person name="Zhang L.S."/>
            <person name="Chang S.B."/>
            <person name="Chen F."/>
            <person name="Shi Y."/>
            <person name="Su Y.Y."/>
            <person name="Zhang Y.Q."/>
            <person name="Chen L.J."/>
            <person name="Yin Y."/>
            <person name="Lin M."/>
            <person name="Huang H."/>
            <person name="Deng H."/>
            <person name="Wang Z.W."/>
            <person name="Zhu S.L."/>
            <person name="Zhao X."/>
            <person name="Deng C."/>
            <person name="Niu S.C."/>
            <person name="Huang J."/>
            <person name="Wang M."/>
            <person name="Liu G.H."/>
            <person name="Yang H.J."/>
            <person name="Xiao X.J."/>
            <person name="Hsiao Y.Y."/>
            <person name="Wu W.L."/>
            <person name="Chen Y.Y."/>
            <person name="Mitsuda N."/>
            <person name="Ohme-Takagi M."/>
            <person name="Luo Y.B."/>
            <person name="Van de Peer Y."/>
            <person name="Liu Z.J."/>
        </authorList>
    </citation>
    <scope>NUCLEOTIDE SEQUENCE [LARGE SCALE GENOMIC DNA]</scope>
    <source>
        <tissue evidence="2">The whole plant</tissue>
    </source>
</reference>
<gene>
    <name evidence="2" type="ORF">MA16_Dca019626</name>
</gene>